<accession>A0ACA9LC83</accession>
<dbReference type="EMBL" id="CAJVPU010003457">
    <property type="protein sequence ID" value="CAG8518308.1"/>
    <property type="molecule type" value="Genomic_DNA"/>
</dbReference>
<sequence>MPSFGNAHKMSTTVEPTVCLSSWPKKTRKSTVKPCPIYTKNIISSSNENSPNREIVLSPLPSGHLETANKFWQFKVEEGLITYVRYGSIRSDGSLKERAIHVQHHSSYLDAKKFVENLVDEKIKAGYVVTSLFSLSILEVNKYDSLVISDETTLVFKVLLHFVKGQKLS</sequence>
<name>A0ACA9LC83_9GLOM</name>
<evidence type="ECO:0000313" key="2">
    <source>
        <dbReference type="Proteomes" id="UP000789702"/>
    </source>
</evidence>
<comment type="caution">
    <text evidence="1">The sequence shown here is derived from an EMBL/GenBank/DDBJ whole genome shotgun (WGS) entry which is preliminary data.</text>
</comment>
<proteinExistence type="predicted"/>
<organism evidence="1 2">
    <name type="scientific">Dentiscutata heterogama</name>
    <dbReference type="NCBI Taxonomy" id="1316150"/>
    <lineage>
        <taxon>Eukaryota</taxon>
        <taxon>Fungi</taxon>
        <taxon>Fungi incertae sedis</taxon>
        <taxon>Mucoromycota</taxon>
        <taxon>Glomeromycotina</taxon>
        <taxon>Glomeromycetes</taxon>
        <taxon>Diversisporales</taxon>
        <taxon>Gigasporaceae</taxon>
        <taxon>Dentiscutata</taxon>
    </lineage>
</organism>
<protein>
    <submittedName>
        <fullName evidence="1">3536_t:CDS:1</fullName>
    </submittedName>
</protein>
<gene>
    <name evidence="1" type="ORF">DHETER_LOCUS3790</name>
</gene>
<evidence type="ECO:0000313" key="1">
    <source>
        <dbReference type="EMBL" id="CAG8518308.1"/>
    </source>
</evidence>
<dbReference type="Proteomes" id="UP000789702">
    <property type="component" value="Unassembled WGS sequence"/>
</dbReference>
<keyword evidence="2" id="KW-1185">Reference proteome</keyword>
<reference evidence="1" key="1">
    <citation type="submission" date="2021-06" db="EMBL/GenBank/DDBJ databases">
        <authorList>
            <person name="Kallberg Y."/>
            <person name="Tangrot J."/>
            <person name="Rosling A."/>
        </authorList>
    </citation>
    <scope>NUCLEOTIDE SEQUENCE</scope>
    <source>
        <strain evidence="1">IL203A</strain>
    </source>
</reference>